<dbReference type="AlphaFoldDB" id="A0A6G6Y951"/>
<organism evidence="2 3">
    <name type="scientific">Stakelama tenebrarum</name>
    <dbReference type="NCBI Taxonomy" id="2711215"/>
    <lineage>
        <taxon>Bacteria</taxon>
        <taxon>Pseudomonadati</taxon>
        <taxon>Pseudomonadota</taxon>
        <taxon>Alphaproteobacteria</taxon>
        <taxon>Sphingomonadales</taxon>
        <taxon>Sphingomonadaceae</taxon>
        <taxon>Stakelama</taxon>
    </lineage>
</organism>
<keyword evidence="1" id="KW-0812">Transmembrane</keyword>
<keyword evidence="1" id="KW-0472">Membrane</keyword>
<feature type="transmembrane region" description="Helical" evidence="1">
    <location>
        <begin position="12"/>
        <end position="30"/>
    </location>
</feature>
<dbReference type="RefSeq" id="WP_165328024.1">
    <property type="nucleotide sequence ID" value="NZ_CP049109.1"/>
</dbReference>
<feature type="transmembrane region" description="Helical" evidence="1">
    <location>
        <begin position="36"/>
        <end position="54"/>
    </location>
</feature>
<dbReference type="KEGG" id="spzr:G5C33_15765"/>
<evidence type="ECO:0008006" key="4">
    <source>
        <dbReference type="Google" id="ProtNLM"/>
    </source>
</evidence>
<dbReference type="Proteomes" id="UP000501568">
    <property type="component" value="Chromosome"/>
</dbReference>
<accession>A0A6G6Y951</accession>
<sequence length="62" mass="6356">MSNESKTPTTMAGGFPIFAGIFLGAIFGVVAGQPSLGIMAGFALGAATAIVIWLRDRQRKGS</sequence>
<evidence type="ECO:0000313" key="3">
    <source>
        <dbReference type="Proteomes" id="UP000501568"/>
    </source>
</evidence>
<reference evidence="2 3" key="1">
    <citation type="submission" date="2020-02" db="EMBL/GenBank/DDBJ databases">
        <authorList>
            <person name="Zheng R.K."/>
            <person name="Sun C.M."/>
        </authorList>
    </citation>
    <scope>NUCLEOTIDE SEQUENCE [LARGE SCALE GENOMIC DNA]</scope>
    <source>
        <strain evidence="3">zrk23</strain>
    </source>
</reference>
<dbReference type="EMBL" id="CP049109">
    <property type="protein sequence ID" value="QIG81096.1"/>
    <property type="molecule type" value="Genomic_DNA"/>
</dbReference>
<gene>
    <name evidence="2" type="ORF">G5C33_15765</name>
</gene>
<evidence type="ECO:0000313" key="2">
    <source>
        <dbReference type="EMBL" id="QIG81096.1"/>
    </source>
</evidence>
<name>A0A6G6Y951_9SPHN</name>
<proteinExistence type="predicted"/>
<keyword evidence="1" id="KW-1133">Transmembrane helix</keyword>
<keyword evidence="3" id="KW-1185">Reference proteome</keyword>
<protein>
    <recommendedName>
        <fullName evidence="4">Glycine zipper family protein</fullName>
    </recommendedName>
</protein>
<evidence type="ECO:0000256" key="1">
    <source>
        <dbReference type="SAM" id="Phobius"/>
    </source>
</evidence>